<keyword evidence="2" id="KW-0732">Signal</keyword>
<dbReference type="OrthoDB" id="676979at2759"/>
<accession>A0A9N9S3Z5</accession>
<dbReference type="EMBL" id="OU895880">
    <property type="protein sequence ID" value="CAG9810458.1"/>
    <property type="molecule type" value="Genomic_DNA"/>
</dbReference>
<keyword evidence="1" id="KW-1133">Transmembrane helix</keyword>
<feature type="signal peptide" evidence="2">
    <location>
        <begin position="1"/>
        <end position="23"/>
    </location>
</feature>
<sequence length="287" mass="33300">MSKMINLSFIACIIIIICGSSLSSVIECEFDDHKYDVLGKIYRCEVINNPKMNTPGTAMITNVKGKHEDSRNNTHVIGFRAGGSKMEVFPKYMLQYFPNLQAIVIKSSEIKEIYRTDLKSFYNLVYLKIDGSKIEVLEQGLFDYNRQLQVLGINSKKMIHIDPNVFDKLTNLRYFLFEDVPCIEQEVRNSRRQVIDAIEIVKNQCTANEFIDLKNQFEILKIETRQNISSEDLELLFYNFEMTFNNSIFSKYRPLKNEYNSLKNNGSISKLATILPILLLFLYGIFN</sequence>
<dbReference type="Gene3D" id="3.80.10.10">
    <property type="entry name" value="Ribonuclease Inhibitor"/>
    <property type="match status" value="1"/>
</dbReference>
<evidence type="ECO:0000256" key="2">
    <source>
        <dbReference type="SAM" id="SignalP"/>
    </source>
</evidence>
<reference evidence="3" key="1">
    <citation type="submission" date="2022-01" db="EMBL/GenBank/DDBJ databases">
        <authorList>
            <person name="King R."/>
        </authorList>
    </citation>
    <scope>NUCLEOTIDE SEQUENCE</scope>
</reference>
<feature type="transmembrane region" description="Helical" evidence="1">
    <location>
        <begin position="268"/>
        <end position="286"/>
    </location>
</feature>
<evidence type="ECO:0000313" key="3">
    <source>
        <dbReference type="EMBL" id="CAG9810458.1"/>
    </source>
</evidence>
<keyword evidence="4" id="KW-1185">Reference proteome</keyword>
<dbReference type="Proteomes" id="UP001153620">
    <property type="component" value="Chromosome 4"/>
</dbReference>
<protein>
    <submittedName>
        <fullName evidence="3">Uncharacterized protein</fullName>
    </submittedName>
</protein>
<gene>
    <name evidence="3" type="ORF">CHIRRI_LOCUS13271</name>
</gene>
<feature type="chain" id="PRO_5040343031" evidence="2">
    <location>
        <begin position="24"/>
        <end position="287"/>
    </location>
</feature>
<dbReference type="AlphaFoldDB" id="A0A9N9S3Z5"/>
<organism evidence="3 4">
    <name type="scientific">Chironomus riparius</name>
    <dbReference type="NCBI Taxonomy" id="315576"/>
    <lineage>
        <taxon>Eukaryota</taxon>
        <taxon>Metazoa</taxon>
        <taxon>Ecdysozoa</taxon>
        <taxon>Arthropoda</taxon>
        <taxon>Hexapoda</taxon>
        <taxon>Insecta</taxon>
        <taxon>Pterygota</taxon>
        <taxon>Neoptera</taxon>
        <taxon>Endopterygota</taxon>
        <taxon>Diptera</taxon>
        <taxon>Nematocera</taxon>
        <taxon>Chironomoidea</taxon>
        <taxon>Chironomidae</taxon>
        <taxon>Chironominae</taxon>
        <taxon>Chironomus</taxon>
    </lineage>
</organism>
<proteinExistence type="predicted"/>
<dbReference type="InterPro" id="IPR001611">
    <property type="entry name" value="Leu-rich_rpt"/>
</dbReference>
<keyword evidence="1" id="KW-0472">Membrane</keyword>
<dbReference type="InterPro" id="IPR032675">
    <property type="entry name" value="LRR_dom_sf"/>
</dbReference>
<evidence type="ECO:0000256" key="1">
    <source>
        <dbReference type="SAM" id="Phobius"/>
    </source>
</evidence>
<dbReference type="Pfam" id="PF13855">
    <property type="entry name" value="LRR_8"/>
    <property type="match status" value="1"/>
</dbReference>
<name>A0A9N9S3Z5_9DIPT</name>
<keyword evidence="1" id="KW-0812">Transmembrane</keyword>
<evidence type="ECO:0000313" key="4">
    <source>
        <dbReference type="Proteomes" id="UP001153620"/>
    </source>
</evidence>
<dbReference type="SUPFAM" id="SSF52058">
    <property type="entry name" value="L domain-like"/>
    <property type="match status" value="1"/>
</dbReference>
<reference evidence="3" key="2">
    <citation type="submission" date="2022-10" db="EMBL/GenBank/DDBJ databases">
        <authorList>
            <consortium name="ENA_rothamsted_submissions"/>
            <consortium name="culmorum"/>
            <person name="King R."/>
        </authorList>
    </citation>
    <scope>NUCLEOTIDE SEQUENCE</scope>
</reference>